<comment type="similarity">
    <text evidence="2 10">Belongs to the zinc-containing alcohol dehydrogenase family.</text>
</comment>
<dbReference type="SMART" id="SM00829">
    <property type="entry name" value="PKS_ER"/>
    <property type="match status" value="1"/>
</dbReference>
<accession>A0A3G8JU78</accession>
<organism evidence="12 13">
    <name type="scientific">Gordonia insulae</name>
    <dbReference type="NCBI Taxonomy" id="2420509"/>
    <lineage>
        <taxon>Bacteria</taxon>
        <taxon>Bacillati</taxon>
        <taxon>Actinomycetota</taxon>
        <taxon>Actinomycetes</taxon>
        <taxon>Mycobacteriales</taxon>
        <taxon>Gordoniaceae</taxon>
        <taxon>Gordonia</taxon>
    </lineage>
</organism>
<dbReference type="GO" id="GO:0005829">
    <property type="term" value="C:cytosol"/>
    <property type="evidence" value="ECO:0007669"/>
    <property type="project" value="TreeGrafter"/>
</dbReference>
<comment type="cofactor">
    <cofactor evidence="1 10">
        <name>Zn(2+)</name>
        <dbReference type="ChEBI" id="CHEBI:29105"/>
    </cofactor>
</comment>
<dbReference type="AlphaFoldDB" id="A0A3G8JU78"/>
<dbReference type="EC" id="1.1.1.1" evidence="3"/>
<dbReference type="InterPro" id="IPR023921">
    <property type="entry name" value="ADH_Zn_actinomycetes"/>
</dbReference>
<dbReference type="GO" id="GO:0046294">
    <property type="term" value="P:formaldehyde catabolic process"/>
    <property type="evidence" value="ECO:0007669"/>
    <property type="project" value="TreeGrafter"/>
</dbReference>
<dbReference type="InterPro" id="IPR013154">
    <property type="entry name" value="ADH-like_N"/>
</dbReference>
<dbReference type="RefSeq" id="WP_124710508.1">
    <property type="nucleotide sequence ID" value="NZ_CP033972.1"/>
</dbReference>
<dbReference type="SUPFAM" id="SSF51735">
    <property type="entry name" value="NAD(P)-binding Rossmann-fold domains"/>
    <property type="match status" value="1"/>
</dbReference>
<reference evidence="12 13" key="1">
    <citation type="submission" date="2018-11" db="EMBL/GenBank/DDBJ databases">
        <title>Gordonia insulae sp. nov., isolated from an island soil.</title>
        <authorList>
            <person name="Kim Y.S."/>
            <person name="Kim S.B."/>
        </authorList>
    </citation>
    <scope>NUCLEOTIDE SEQUENCE [LARGE SCALE GENOMIC DNA]</scope>
    <source>
        <strain evidence="12 13">MMS17-SY073</strain>
    </source>
</reference>
<dbReference type="SUPFAM" id="SSF50129">
    <property type="entry name" value="GroES-like"/>
    <property type="match status" value="2"/>
</dbReference>
<dbReference type="Gene3D" id="3.40.50.720">
    <property type="entry name" value="NAD(P)-binding Rossmann-like Domain"/>
    <property type="match status" value="1"/>
</dbReference>
<comment type="catalytic activity">
    <reaction evidence="8">
        <text>a secondary alcohol + NAD(+) = a ketone + NADH + H(+)</text>
        <dbReference type="Rhea" id="RHEA:10740"/>
        <dbReference type="ChEBI" id="CHEBI:15378"/>
        <dbReference type="ChEBI" id="CHEBI:17087"/>
        <dbReference type="ChEBI" id="CHEBI:35681"/>
        <dbReference type="ChEBI" id="CHEBI:57540"/>
        <dbReference type="ChEBI" id="CHEBI:57945"/>
        <dbReference type="EC" id="1.1.1.1"/>
    </reaction>
</comment>
<keyword evidence="6 12" id="KW-0560">Oxidoreductase</keyword>
<dbReference type="Pfam" id="PF08240">
    <property type="entry name" value="ADH_N"/>
    <property type="match status" value="1"/>
</dbReference>
<evidence type="ECO:0000256" key="7">
    <source>
        <dbReference type="ARBA" id="ARBA00023027"/>
    </source>
</evidence>
<dbReference type="GO" id="GO:0051903">
    <property type="term" value="F:S-(hydroxymethyl)glutathione dehydrogenase [NAD(P)+] activity"/>
    <property type="evidence" value="ECO:0007669"/>
    <property type="project" value="TreeGrafter"/>
</dbReference>
<evidence type="ECO:0000259" key="11">
    <source>
        <dbReference type="SMART" id="SM00829"/>
    </source>
</evidence>
<dbReference type="InterPro" id="IPR036291">
    <property type="entry name" value="NAD(P)-bd_dom_sf"/>
</dbReference>
<dbReference type="KEGG" id="gom:D7316_04892"/>
<dbReference type="PANTHER" id="PTHR43880:SF12">
    <property type="entry name" value="ALCOHOL DEHYDROGENASE CLASS-3"/>
    <property type="match status" value="1"/>
</dbReference>
<name>A0A3G8JU78_9ACTN</name>
<dbReference type="Pfam" id="PF00107">
    <property type="entry name" value="ADH_zinc_N"/>
    <property type="match status" value="1"/>
</dbReference>
<dbReference type="OrthoDB" id="334894at2"/>
<proteinExistence type="inferred from homology"/>
<dbReference type="PROSITE" id="PS00059">
    <property type="entry name" value="ADH_ZINC"/>
    <property type="match status" value="1"/>
</dbReference>
<evidence type="ECO:0000256" key="1">
    <source>
        <dbReference type="ARBA" id="ARBA00001947"/>
    </source>
</evidence>
<evidence type="ECO:0000256" key="8">
    <source>
        <dbReference type="ARBA" id="ARBA00049164"/>
    </source>
</evidence>
<comment type="catalytic activity">
    <reaction evidence="9">
        <text>a primary alcohol + NAD(+) = an aldehyde + NADH + H(+)</text>
        <dbReference type="Rhea" id="RHEA:10736"/>
        <dbReference type="ChEBI" id="CHEBI:15378"/>
        <dbReference type="ChEBI" id="CHEBI:15734"/>
        <dbReference type="ChEBI" id="CHEBI:17478"/>
        <dbReference type="ChEBI" id="CHEBI:57540"/>
        <dbReference type="ChEBI" id="CHEBI:57945"/>
        <dbReference type="EC" id="1.1.1.1"/>
    </reaction>
</comment>
<evidence type="ECO:0000256" key="4">
    <source>
        <dbReference type="ARBA" id="ARBA00022723"/>
    </source>
</evidence>
<keyword evidence="13" id="KW-1185">Reference proteome</keyword>
<keyword evidence="4 10" id="KW-0479">Metal-binding</keyword>
<evidence type="ECO:0000313" key="12">
    <source>
        <dbReference type="EMBL" id="AZG48275.1"/>
    </source>
</evidence>
<dbReference type="InterPro" id="IPR020843">
    <property type="entry name" value="ER"/>
</dbReference>
<evidence type="ECO:0000256" key="10">
    <source>
        <dbReference type="RuleBase" id="RU361277"/>
    </source>
</evidence>
<dbReference type="Proteomes" id="UP000271469">
    <property type="component" value="Chromosome"/>
</dbReference>
<dbReference type="GO" id="GO:0008270">
    <property type="term" value="F:zinc ion binding"/>
    <property type="evidence" value="ECO:0007669"/>
    <property type="project" value="InterPro"/>
</dbReference>
<evidence type="ECO:0000256" key="6">
    <source>
        <dbReference type="ARBA" id="ARBA00023002"/>
    </source>
</evidence>
<dbReference type="EMBL" id="CP033972">
    <property type="protein sequence ID" value="AZG48275.1"/>
    <property type="molecule type" value="Genomic_DNA"/>
</dbReference>
<evidence type="ECO:0000256" key="2">
    <source>
        <dbReference type="ARBA" id="ARBA00008072"/>
    </source>
</evidence>
<dbReference type="PANTHER" id="PTHR43880">
    <property type="entry name" value="ALCOHOL DEHYDROGENASE"/>
    <property type="match status" value="1"/>
</dbReference>
<dbReference type="InterPro" id="IPR002328">
    <property type="entry name" value="ADH_Zn_CS"/>
</dbReference>
<protein>
    <recommendedName>
        <fullName evidence="3">alcohol dehydrogenase</fullName>
        <ecNumber evidence="3">1.1.1.1</ecNumber>
    </recommendedName>
</protein>
<evidence type="ECO:0000313" key="13">
    <source>
        <dbReference type="Proteomes" id="UP000271469"/>
    </source>
</evidence>
<dbReference type="Gene3D" id="3.90.180.10">
    <property type="entry name" value="Medium-chain alcohol dehydrogenases, catalytic domain"/>
    <property type="match status" value="1"/>
</dbReference>
<keyword evidence="5 10" id="KW-0862">Zinc</keyword>
<sequence>MSMTTKAAVLTAPGKPFEIIELDLDEPRAGEVLIKYTAAGLCHSDLHLTDGDLPPRFPIVGGHEGSGVIEAVGEGVTKVKPGDHVVCSFIPNCGTCRYCSTGRQNLCDMGATILEGSMPDGSFRFHSGGDDFGAMCMLGTFAERATISQHSVVKVDDWLPLETAVLVGCGVPSGWGTAVNAGNLRAGDTAVIYGIGGLGINAVQGAVGAGCKYVVVVDPVALKRETALKMGATHAFASAEEAAAKVNELTWGQGADAALILVGTVDTEVVSAATAVIGKGGTVVITGLADPTKLTVQVSGTDLTLNQKTIKGSLFGSMNPQYDIVRLLRLYDAGQLKLDELVTKNYTLDQVNDGYQDLRDGKNIRGVIIHDN</sequence>
<evidence type="ECO:0000256" key="5">
    <source>
        <dbReference type="ARBA" id="ARBA00022833"/>
    </source>
</evidence>
<dbReference type="GO" id="GO:0004022">
    <property type="term" value="F:alcohol dehydrogenase (NAD+) activity"/>
    <property type="evidence" value="ECO:0007669"/>
    <property type="project" value="UniProtKB-EC"/>
</dbReference>
<dbReference type="NCBIfam" id="TIGR03989">
    <property type="entry name" value="Rxyl_3153"/>
    <property type="match status" value="1"/>
</dbReference>
<evidence type="ECO:0000256" key="3">
    <source>
        <dbReference type="ARBA" id="ARBA00013190"/>
    </source>
</evidence>
<feature type="domain" description="Enoyl reductase (ER)" evidence="11">
    <location>
        <begin position="14"/>
        <end position="368"/>
    </location>
</feature>
<dbReference type="InterPro" id="IPR013149">
    <property type="entry name" value="ADH-like_C"/>
</dbReference>
<evidence type="ECO:0000256" key="9">
    <source>
        <dbReference type="ARBA" id="ARBA00049243"/>
    </source>
</evidence>
<keyword evidence="7" id="KW-0520">NAD</keyword>
<gene>
    <name evidence="12" type="primary">adhD</name>
    <name evidence="12" type="ORF">D7316_04892</name>
</gene>
<dbReference type="InterPro" id="IPR011032">
    <property type="entry name" value="GroES-like_sf"/>
</dbReference>
<dbReference type="CDD" id="cd08279">
    <property type="entry name" value="Zn_ADH_class_III"/>
    <property type="match status" value="1"/>
</dbReference>